<evidence type="ECO:0000313" key="3">
    <source>
        <dbReference type="Proteomes" id="UP001215598"/>
    </source>
</evidence>
<accession>A0AAD7GM00</accession>
<evidence type="ECO:0000313" key="2">
    <source>
        <dbReference type="EMBL" id="KAJ7701346.1"/>
    </source>
</evidence>
<organism evidence="2 3">
    <name type="scientific">Mycena metata</name>
    <dbReference type="NCBI Taxonomy" id="1033252"/>
    <lineage>
        <taxon>Eukaryota</taxon>
        <taxon>Fungi</taxon>
        <taxon>Dikarya</taxon>
        <taxon>Basidiomycota</taxon>
        <taxon>Agaricomycotina</taxon>
        <taxon>Agaricomycetes</taxon>
        <taxon>Agaricomycetidae</taxon>
        <taxon>Agaricales</taxon>
        <taxon>Marasmiineae</taxon>
        <taxon>Mycenaceae</taxon>
        <taxon>Mycena</taxon>
    </lineage>
</organism>
<proteinExistence type="predicted"/>
<dbReference type="EMBL" id="JARKIB010000533">
    <property type="protein sequence ID" value="KAJ7701346.1"/>
    <property type="molecule type" value="Genomic_DNA"/>
</dbReference>
<keyword evidence="1" id="KW-0732">Signal</keyword>
<sequence>MVSFTPLLLLIVSACVASTRGVAIQSLPRETGLSLRQAATCAGEGWLCNIPGWTPETCCEGLVCMFLITVYSDCLKRESIKTTDVVISCKVASPSRLNGTHWATSEGLRDTPIMPVGC</sequence>
<gene>
    <name evidence="2" type="ORF">B0H16DRAFT_1705394</name>
</gene>
<keyword evidence="3" id="KW-1185">Reference proteome</keyword>
<feature type="chain" id="PRO_5042133520" evidence="1">
    <location>
        <begin position="22"/>
        <end position="118"/>
    </location>
</feature>
<feature type="signal peptide" evidence="1">
    <location>
        <begin position="1"/>
        <end position="21"/>
    </location>
</feature>
<dbReference type="Proteomes" id="UP001215598">
    <property type="component" value="Unassembled WGS sequence"/>
</dbReference>
<name>A0AAD7GM00_9AGAR</name>
<dbReference type="AlphaFoldDB" id="A0AAD7GM00"/>
<reference evidence="2" key="1">
    <citation type="submission" date="2023-03" db="EMBL/GenBank/DDBJ databases">
        <title>Massive genome expansion in bonnet fungi (Mycena s.s.) driven by repeated elements and novel gene families across ecological guilds.</title>
        <authorList>
            <consortium name="Lawrence Berkeley National Laboratory"/>
            <person name="Harder C.B."/>
            <person name="Miyauchi S."/>
            <person name="Viragh M."/>
            <person name="Kuo A."/>
            <person name="Thoen E."/>
            <person name="Andreopoulos B."/>
            <person name="Lu D."/>
            <person name="Skrede I."/>
            <person name="Drula E."/>
            <person name="Henrissat B."/>
            <person name="Morin E."/>
            <person name="Kohler A."/>
            <person name="Barry K."/>
            <person name="LaButti K."/>
            <person name="Morin E."/>
            <person name="Salamov A."/>
            <person name="Lipzen A."/>
            <person name="Mereny Z."/>
            <person name="Hegedus B."/>
            <person name="Baldrian P."/>
            <person name="Stursova M."/>
            <person name="Weitz H."/>
            <person name="Taylor A."/>
            <person name="Grigoriev I.V."/>
            <person name="Nagy L.G."/>
            <person name="Martin F."/>
            <person name="Kauserud H."/>
        </authorList>
    </citation>
    <scope>NUCLEOTIDE SEQUENCE</scope>
    <source>
        <strain evidence="2">CBHHK182m</strain>
    </source>
</reference>
<evidence type="ECO:0000256" key="1">
    <source>
        <dbReference type="SAM" id="SignalP"/>
    </source>
</evidence>
<protein>
    <submittedName>
        <fullName evidence="2">Uncharacterized protein</fullName>
    </submittedName>
</protein>
<comment type="caution">
    <text evidence="2">The sequence shown here is derived from an EMBL/GenBank/DDBJ whole genome shotgun (WGS) entry which is preliminary data.</text>
</comment>